<dbReference type="Proteomes" id="UP000245207">
    <property type="component" value="Unassembled WGS sequence"/>
</dbReference>
<dbReference type="EMBL" id="PKPP01001462">
    <property type="protein sequence ID" value="PWA82543.1"/>
    <property type="molecule type" value="Genomic_DNA"/>
</dbReference>
<dbReference type="AlphaFoldDB" id="A0A2U1P9V6"/>
<organism evidence="1 2">
    <name type="scientific">Artemisia annua</name>
    <name type="common">Sweet wormwood</name>
    <dbReference type="NCBI Taxonomy" id="35608"/>
    <lineage>
        <taxon>Eukaryota</taxon>
        <taxon>Viridiplantae</taxon>
        <taxon>Streptophyta</taxon>
        <taxon>Embryophyta</taxon>
        <taxon>Tracheophyta</taxon>
        <taxon>Spermatophyta</taxon>
        <taxon>Magnoliopsida</taxon>
        <taxon>eudicotyledons</taxon>
        <taxon>Gunneridae</taxon>
        <taxon>Pentapetalae</taxon>
        <taxon>asterids</taxon>
        <taxon>campanulids</taxon>
        <taxon>Asterales</taxon>
        <taxon>Asteraceae</taxon>
        <taxon>Asteroideae</taxon>
        <taxon>Anthemideae</taxon>
        <taxon>Artemisiinae</taxon>
        <taxon>Artemisia</taxon>
    </lineage>
</organism>
<name>A0A2U1P9V6_ARTAN</name>
<protein>
    <submittedName>
        <fullName evidence="1">Quinonprotein alcohol dehydrogenase-like-superfamily</fullName>
    </submittedName>
</protein>
<comment type="caution">
    <text evidence="1">The sequence shown here is derived from an EMBL/GenBank/DDBJ whole genome shotgun (WGS) entry which is preliminary data.</text>
</comment>
<reference evidence="1 2" key="1">
    <citation type="journal article" date="2018" name="Mol. Plant">
        <title>The genome of Artemisia annua provides insight into the evolution of Asteraceae family and artemisinin biosynthesis.</title>
        <authorList>
            <person name="Shen Q."/>
            <person name="Zhang L."/>
            <person name="Liao Z."/>
            <person name="Wang S."/>
            <person name="Yan T."/>
            <person name="Shi P."/>
            <person name="Liu M."/>
            <person name="Fu X."/>
            <person name="Pan Q."/>
            <person name="Wang Y."/>
            <person name="Lv Z."/>
            <person name="Lu X."/>
            <person name="Zhang F."/>
            <person name="Jiang W."/>
            <person name="Ma Y."/>
            <person name="Chen M."/>
            <person name="Hao X."/>
            <person name="Li L."/>
            <person name="Tang Y."/>
            <person name="Lv G."/>
            <person name="Zhou Y."/>
            <person name="Sun X."/>
            <person name="Brodelius P.E."/>
            <person name="Rose J.K.C."/>
            <person name="Tang K."/>
        </authorList>
    </citation>
    <scope>NUCLEOTIDE SEQUENCE [LARGE SCALE GENOMIC DNA]</scope>
    <source>
        <strain evidence="2">cv. Huhao1</strain>
        <tissue evidence="1">Leaf</tissue>
    </source>
</reference>
<dbReference type="OrthoDB" id="30195at2759"/>
<sequence>MCNDCAFSCEVRDIDASGHPEAVHLVLFGGMVNALDGENTEGALFTVPSTFNVADTGSRTISSTKDDAEADEMIICLEDRLKAEGILSSDKDLM</sequence>
<evidence type="ECO:0000313" key="2">
    <source>
        <dbReference type="Proteomes" id="UP000245207"/>
    </source>
</evidence>
<gene>
    <name evidence="1" type="ORF">CTI12_AA180070</name>
</gene>
<keyword evidence="2" id="KW-1185">Reference proteome</keyword>
<evidence type="ECO:0000313" key="1">
    <source>
        <dbReference type="EMBL" id="PWA82543.1"/>
    </source>
</evidence>
<proteinExistence type="predicted"/>
<accession>A0A2U1P9V6</accession>
<dbReference type="STRING" id="35608.A0A2U1P9V6"/>